<dbReference type="Proteomes" id="UP001596540">
    <property type="component" value="Unassembled WGS sequence"/>
</dbReference>
<dbReference type="EMBL" id="JBHTBH010000015">
    <property type="protein sequence ID" value="MFC7331104.1"/>
    <property type="molecule type" value="Genomic_DNA"/>
</dbReference>
<comment type="caution">
    <text evidence="1">The sequence shown here is derived from an EMBL/GenBank/DDBJ whole genome shotgun (WGS) entry which is preliminary data.</text>
</comment>
<name>A0ABW2KNT2_9ACTN</name>
<organism evidence="1 2">
    <name type="scientific">Marinactinospora rubrisoli</name>
    <dbReference type="NCBI Taxonomy" id="2715399"/>
    <lineage>
        <taxon>Bacteria</taxon>
        <taxon>Bacillati</taxon>
        <taxon>Actinomycetota</taxon>
        <taxon>Actinomycetes</taxon>
        <taxon>Streptosporangiales</taxon>
        <taxon>Nocardiopsidaceae</taxon>
        <taxon>Marinactinospora</taxon>
    </lineage>
</organism>
<gene>
    <name evidence="1" type="ORF">ACFQRF_25530</name>
</gene>
<evidence type="ECO:0008006" key="3">
    <source>
        <dbReference type="Google" id="ProtNLM"/>
    </source>
</evidence>
<keyword evidence="2" id="KW-1185">Reference proteome</keyword>
<protein>
    <recommendedName>
        <fullName evidence="3">Ribosomal subunit interface protein</fullName>
    </recommendedName>
</protein>
<proteinExistence type="predicted"/>
<dbReference type="SUPFAM" id="SSF69754">
    <property type="entry name" value="Ribosome binding protein Y (YfiA homologue)"/>
    <property type="match status" value="1"/>
</dbReference>
<reference evidence="2" key="1">
    <citation type="journal article" date="2019" name="Int. J. Syst. Evol. Microbiol.">
        <title>The Global Catalogue of Microorganisms (GCM) 10K type strain sequencing project: providing services to taxonomists for standard genome sequencing and annotation.</title>
        <authorList>
            <consortium name="The Broad Institute Genomics Platform"/>
            <consortium name="The Broad Institute Genome Sequencing Center for Infectious Disease"/>
            <person name="Wu L."/>
            <person name="Ma J."/>
        </authorList>
    </citation>
    <scope>NUCLEOTIDE SEQUENCE [LARGE SCALE GENOMIC DNA]</scope>
    <source>
        <strain evidence="2">CGMCC 4.7382</strain>
    </source>
</reference>
<evidence type="ECO:0000313" key="2">
    <source>
        <dbReference type="Proteomes" id="UP001596540"/>
    </source>
</evidence>
<dbReference type="InterPro" id="IPR036567">
    <property type="entry name" value="RHF-like"/>
</dbReference>
<accession>A0ABW2KNT2</accession>
<dbReference type="RefSeq" id="WP_379873741.1">
    <property type="nucleotide sequence ID" value="NZ_JBHTBH010000015.1"/>
</dbReference>
<sequence>MKSRQLVRYGRIAVRASDGIDPAAIVHVRDRFATLQRYSRVRVDHVDVLLWRRSVAGYGSLVEGEAVVRLGAATARADAEADSVCAAVDKLHERLAWDLAAGSARRGTEARRRGWFRSLRRGTGDLPADDGTHQTPAG</sequence>
<evidence type="ECO:0000313" key="1">
    <source>
        <dbReference type="EMBL" id="MFC7331104.1"/>
    </source>
</evidence>